<organism evidence="1 2">
    <name type="scientific">Haematobacter massiliensis</name>
    <dbReference type="NCBI Taxonomy" id="195105"/>
    <lineage>
        <taxon>Bacteria</taxon>
        <taxon>Pseudomonadati</taxon>
        <taxon>Pseudomonadota</taxon>
        <taxon>Alphaproteobacteria</taxon>
        <taxon>Rhodobacterales</taxon>
        <taxon>Paracoccaceae</taxon>
        <taxon>Haematobacter</taxon>
    </lineage>
</organism>
<comment type="caution">
    <text evidence="1">The sequence shown here is derived from an EMBL/GenBank/DDBJ whole genome shotgun (WGS) entry which is preliminary data.</text>
</comment>
<dbReference type="EMBL" id="JGYG01000006">
    <property type="protein sequence ID" value="KFI29448.1"/>
    <property type="molecule type" value="Genomic_DNA"/>
</dbReference>
<dbReference type="GeneID" id="39676969"/>
<reference evidence="1 2" key="1">
    <citation type="submission" date="2014-03" db="EMBL/GenBank/DDBJ databases">
        <title>Genome of Haematobacter massiliensis CCUG 47968.</title>
        <authorList>
            <person name="Wang D."/>
            <person name="Wang G."/>
        </authorList>
    </citation>
    <scope>NUCLEOTIDE SEQUENCE [LARGE SCALE GENOMIC DNA]</scope>
    <source>
        <strain evidence="1 2">CCUG 47968</strain>
    </source>
</reference>
<name>A0A086Y598_9RHOB</name>
<evidence type="ECO:0000313" key="1">
    <source>
        <dbReference type="EMBL" id="KFI29448.1"/>
    </source>
</evidence>
<proteinExistence type="predicted"/>
<dbReference type="RefSeq" id="WP_035710846.1">
    <property type="nucleotide sequence ID" value="NZ_CAMIFG010000017.1"/>
</dbReference>
<gene>
    <name evidence="1" type="ORF">CN97_16760</name>
</gene>
<sequence>METVWSFPALTYRIPCPVAARPDLEEPSTPLRFDSLRNTAGIFAARGLDGAPDSGSSDTGYDP</sequence>
<evidence type="ECO:0000313" key="2">
    <source>
        <dbReference type="Proteomes" id="UP000028826"/>
    </source>
</evidence>
<keyword evidence="2" id="KW-1185">Reference proteome</keyword>
<accession>A0A086Y598</accession>
<protein>
    <submittedName>
        <fullName evidence="1">Uncharacterized protein</fullName>
    </submittedName>
</protein>
<dbReference type="AlphaFoldDB" id="A0A086Y598"/>
<dbReference type="Proteomes" id="UP000028826">
    <property type="component" value="Unassembled WGS sequence"/>
</dbReference>